<dbReference type="NCBIfam" id="TIGR03141">
    <property type="entry name" value="cytochro_ccmD"/>
    <property type="match status" value="1"/>
</dbReference>
<evidence type="ECO:0000256" key="9">
    <source>
        <dbReference type="ARBA" id="ARBA00022748"/>
    </source>
</evidence>
<evidence type="ECO:0000256" key="13">
    <source>
        <dbReference type="SAM" id="MobiDB-lite"/>
    </source>
</evidence>
<evidence type="ECO:0000256" key="3">
    <source>
        <dbReference type="ARBA" id="ARBA00008741"/>
    </source>
</evidence>
<keyword evidence="11 12" id="KW-0472">Membrane</keyword>
<evidence type="ECO:0000256" key="10">
    <source>
        <dbReference type="ARBA" id="ARBA00022989"/>
    </source>
</evidence>
<evidence type="ECO:0000256" key="8">
    <source>
        <dbReference type="ARBA" id="ARBA00022692"/>
    </source>
</evidence>
<sequence>MQWQSWSDFWHMGGNAWFVWGSYGLTLALLLLELLQLRRAGRSARQRLLRWHRETSEEASRATERRTGSLRSHGNLS</sequence>
<evidence type="ECO:0000256" key="6">
    <source>
        <dbReference type="ARBA" id="ARBA00022475"/>
    </source>
</evidence>
<dbReference type="GO" id="GO:0015886">
    <property type="term" value="P:heme transport"/>
    <property type="evidence" value="ECO:0007669"/>
    <property type="project" value="InterPro"/>
</dbReference>
<feature type="region of interest" description="Disordered" evidence="13">
    <location>
        <begin position="53"/>
        <end position="77"/>
    </location>
</feature>
<dbReference type="EMBL" id="SMBX01000016">
    <property type="protein sequence ID" value="TCU91929.1"/>
    <property type="molecule type" value="Genomic_DNA"/>
</dbReference>
<comment type="function">
    <text evidence="1 12">Required for the export of heme to the periplasm for the biogenesis of c-type cytochromes.</text>
</comment>
<comment type="subcellular location">
    <subcellularLocation>
        <location evidence="2 12">Cell inner membrane</location>
        <topology evidence="2 12">Single-pass membrane protein</topology>
    </subcellularLocation>
</comment>
<evidence type="ECO:0000256" key="11">
    <source>
        <dbReference type="ARBA" id="ARBA00023136"/>
    </source>
</evidence>
<dbReference type="RefSeq" id="WP_207901879.1">
    <property type="nucleotide sequence ID" value="NZ_JBHRVM010000001.1"/>
</dbReference>
<comment type="similarity">
    <text evidence="3 12">Belongs to the CcmD/CycX/HelD family.</text>
</comment>
<keyword evidence="15" id="KW-1185">Reference proteome</keyword>
<gene>
    <name evidence="14" type="ORF">EV686_11619</name>
</gene>
<comment type="caution">
    <text evidence="14">The sequence shown here is derived from an EMBL/GenBank/DDBJ whole genome shotgun (WGS) entry which is preliminary data.</text>
</comment>
<name>A0A4V2VPS9_9BURK</name>
<evidence type="ECO:0000313" key="14">
    <source>
        <dbReference type="EMBL" id="TCU91929.1"/>
    </source>
</evidence>
<dbReference type="Pfam" id="PF04995">
    <property type="entry name" value="CcmD"/>
    <property type="match status" value="1"/>
</dbReference>
<keyword evidence="5 12" id="KW-0813">Transport</keyword>
<feature type="compositionally biased region" description="Basic and acidic residues" evidence="13">
    <location>
        <begin position="53"/>
        <end position="67"/>
    </location>
</feature>
<dbReference type="InterPro" id="IPR007078">
    <property type="entry name" value="Haem_export_protD_CcmD"/>
</dbReference>
<dbReference type="Proteomes" id="UP000294692">
    <property type="component" value="Unassembled WGS sequence"/>
</dbReference>
<accession>A0A4V2VPS9</accession>
<dbReference type="GO" id="GO:0017004">
    <property type="term" value="P:cytochrome complex assembly"/>
    <property type="evidence" value="ECO:0007669"/>
    <property type="project" value="UniProtKB-KW"/>
</dbReference>
<dbReference type="GO" id="GO:0005886">
    <property type="term" value="C:plasma membrane"/>
    <property type="evidence" value="ECO:0007669"/>
    <property type="project" value="UniProtKB-SubCell"/>
</dbReference>
<evidence type="ECO:0000256" key="5">
    <source>
        <dbReference type="ARBA" id="ARBA00022448"/>
    </source>
</evidence>
<keyword evidence="9 12" id="KW-0201">Cytochrome c-type biogenesis</keyword>
<evidence type="ECO:0000256" key="12">
    <source>
        <dbReference type="RuleBase" id="RU363101"/>
    </source>
</evidence>
<feature type="transmembrane region" description="Helical" evidence="12">
    <location>
        <begin position="17"/>
        <end position="37"/>
    </location>
</feature>
<keyword evidence="6 12" id="KW-1003">Cell membrane</keyword>
<proteinExistence type="inferred from homology"/>
<organism evidence="14 15">
    <name type="scientific">Paracandidimonas soli</name>
    <dbReference type="NCBI Taxonomy" id="1917182"/>
    <lineage>
        <taxon>Bacteria</taxon>
        <taxon>Pseudomonadati</taxon>
        <taxon>Pseudomonadota</taxon>
        <taxon>Betaproteobacteria</taxon>
        <taxon>Burkholderiales</taxon>
        <taxon>Alcaligenaceae</taxon>
        <taxon>Paracandidimonas</taxon>
    </lineage>
</organism>
<evidence type="ECO:0000256" key="7">
    <source>
        <dbReference type="ARBA" id="ARBA00022519"/>
    </source>
</evidence>
<keyword evidence="10 12" id="KW-1133">Transmembrane helix</keyword>
<protein>
    <recommendedName>
        <fullName evidence="4 12">Heme exporter protein D</fullName>
    </recommendedName>
</protein>
<dbReference type="AlphaFoldDB" id="A0A4V2VPS9"/>
<evidence type="ECO:0000256" key="4">
    <source>
        <dbReference type="ARBA" id="ARBA00016461"/>
    </source>
</evidence>
<evidence type="ECO:0000256" key="1">
    <source>
        <dbReference type="ARBA" id="ARBA00002442"/>
    </source>
</evidence>
<reference evidence="14 15" key="1">
    <citation type="submission" date="2019-03" db="EMBL/GenBank/DDBJ databases">
        <title>Genomic Encyclopedia of Type Strains, Phase IV (KMG-IV): sequencing the most valuable type-strain genomes for metagenomic binning, comparative biology and taxonomic classification.</title>
        <authorList>
            <person name="Goeker M."/>
        </authorList>
    </citation>
    <scope>NUCLEOTIDE SEQUENCE [LARGE SCALE GENOMIC DNA]</scope>
    <source>
        <strain evidence="14 15">DSM 100048</strain>
    </source>
</reference>
<keyword evidence="7 12" id="KW-0997">Cell inner membrane</keyword>
<evidence type="ECO:0000256" key="2">
    <source>
        <dbReference type="ARBA" id="ARBA00004377"/>
    </source>
</evidence>
<evidence type="ECO:0000313" key="15">
    <source>
        <dbReference type="Proteomes" id="UP000294692"/>
    </source>
</evidence>
<keyword evidence="8 12" id="KW-0812">Transmembrane</keyword>